<protein>
    <submittedName>
        <fullName evidence="1">Uncharacterized protein</fullName>
    </submittedName>
</protein>
<proteinExistence type="predicted"/>
<accession>A0A835LW08</accession>
<evidence type="ECO:0000313" key="2">
    <source>
        <dbReference type="Proteomes" id="UP000631114"/>
    </source>
</evidence>
<comment type="caution">
    <text evidence="1">The sequence shown here is derived from an EMBL/GenBank/DDBJ whole genome shotgun (WGS) entry which is preliminary data.</text>
</comment>
<sequence>MALNWFYQLVVLGLLQYEIYPLKVSLILVTSL</sequence>
<gene>
    <name evidence="1" type="ORF">IFM89_031073</name>
</gene>
<dbReference type="Proteomes" id="UP000631114">
    <property type="component" value="Unassembled WGS sequence"/>
</dbReference>
<reference evidence="1 2" key="1">
    <citation type="submission" date="2020-10" db="EMBL/GenBank/DDBJ databases">
        <title>The Coptis chinensis genome and diversification of protoberbering-type alkaloids.</title>
        <authorList>
            <person name="Wang B."/>
            <person name="Shu S."/>
            <person name="Song C."/>
            <person name="Liu Y."/>
        </authorList>
    </citation>
    <scope>NUCLEOTIDE SEQUENCE [LARGE SCALE GENOMIC DNA]</scope>
    <source>
        <strain evidence="1">HL-2020</strain>
        <tissue evidence="1">Leaf</tissue>
    </source>
</reference>
<organism evidence="1 2">
    <name type="scientific">Coptis chinensis</name>
    <dbReference type="NCBI Taxonomy" id="261450"/>
    <lineage>
        <taxon>Eukaryota</taxon>
        <taxon>Viridiplantae</taxon>
        <taxon>Streptophyta</taxon>
        <taxon>Embryophyta</taxon>
        <taxon>Tracheophyta</taxon>
        <taxon>Spermatophyta</taxon>
        <taxon>Magnoliopsida</taxon>
        <taxon>Ranunculales</taxon>
        <taxon>Ranunculaceae</taxon>
        <taxon>Coptidoideae</taxon>
        <taxon>Coptis</taxon>
    </lineage>
</organism>
<dbReference type="AlphaFoldDB" id="A0A835LW08"/>
<name>A0A835LW08_9MAGN</name>
<dbReference type="EMBL" id="JADFTS010000005">
    <property type="protein sequence ID" value="KAF9607072.1"/>
    <property type="molecule type" value="Genomic_DNA"/>
</dbReference>
<keyword evidence="2" id="KW-1185">Reference proteome</keyword>
<evidence type="ECO:0000313" key="1">
    <source>
        <dbReference type="EMBL" id="KAF9607072.1"/>
    </source>
</evidence>